<evidence type="ECO:0000313" key="1">
    <source>
        <dbReference type="EMBL" id="MCC1482957.1"/>
    </source>
</evidence>
<dbReference type="Pfam" id="PF22252">
    <property type="entry name" value="PNGase_F-II_N"/>
    <property type="match status" value="1"/>
</dbReference>
<organism evidence="1 2">
    <name type="scientific">Winogradskyella immobilis</name>
    <dbReference type="NCBI Taxonomy" id="2816852"/>
    <lineage>
        <taxon>Bacteria</taxon>
        <taxon>Pseudomonadati</taxon>
        <taxon>Bacteroidota</taxon>
        <taxon>Flavobacteriia</taxon>
        <taxon>Flavobacteriales</taxon>
        <taxon>Flavobacteriaceae</taxon>
        <taxon>Winogradskyella</taxon>
    </lineage>
</organism>
<name>A0ABS8EIT5_9FLAO</name>
<sequence>MKLNTGFLILISILAFNTVYSQNGYAYYQKQLLTENDDTTNDYMKQAIKQLETQEYQLSFNKTYASYKLVNSPNKSGDLVVNSYTDAIAGFDGIIYFNRNSKTSIHKKEFSGHTYLITKDHIKWTLTNDTLKINDYVCYKATTTRIIENSEGKHSIKVSAWYTPGIKLPYGPDGYGGLPGLVLQLENNGTLTTLKKIEFLKTNSVATVSPKDGRYIIEEEFNAIVEKQFKNRGSYKN</sequence>
<reference evidence="1" key="1">
    <citation type="submission" date="2021-03" db="EMBL/GenBank/DDBJ databases">
        <authorList>
            <person name="Ping X."/>
        </authorList>
    </citation>
    <scope>NUCLEOTIDE SEQUENCE</scope>
    <source>
        <strain evidence="1">E313</strain>
    </source>
</reference>
<dbReference type="NCBIfam" id="TIGR01200">
    <property type="entry name" value="GLPGLI"/>
    <property type="match status" value="1"/>
</dbReference>
<comment type="caution">
    <text evidence="1">The sequence shown here is derived from an EMBL/GenBank/DDBJ whole genome shotgun (WGS) entry which is preliminary data.</text>
</comment>
<gene>
    <name evidence="1" type="ORF">J1C55_00005</name>
</gene>
<dbReference type="EMBL" id="JAFMPT010000001">
    <property type="protein sequence ID" value="MCC1482957.1"/>
    <property type="molecule type" value="Genomic_DNA"/>
</dbReference>
<accession>A0ABS8EIT5</accession>
<dbReference type="InterPro" id="IPR005901">
    <property type="entry name" value="GLPGLI"/>
</dbReference>
<dbReference type="RefSeq" id="WP_227475374.1">
    <property type="nucleotide sequence ID" value="NZ_JAFMPT010000001.1"/>
</dbReference>
<keyword evidence="2" id="KW-1185">Reference proteome</keyword>
<reference evidence="1" key="2">
    <citation type="submission" date="2021-10" db="EMBL/GenBank/DDBJ databases">
        <title>Genome of Winogradskyella sp. E313.</title>
        <authorList>
            <person name="Zhou Y."/>
        </authorList>
    </citation>
    <scope>NUCLEOTIDE SEQUENCE</scope>
    <source>
        <strain evidence="1">E313</strain>
    </source>
</reference>
<dbReference type="Proteomes" id="UP000778797">
    <property type="component" value="Unassembled WGS sequence"/>
</dbReference>
<proteinExistence type="predicted"/>
<protein>
    <submittedName>
        <fullName evidence="1">GLPGLI family protein</fullName>
    </submittedName>
</protein>
<evidence type="ECO:0000313" key="2">
    <source>
        <dbReference type="Proteomes" id="UP000778797"/>
    </source>
</evidence>